<evidence type="ECO:0000313" key="6">
    <source>
        <dbReference type="Proteomes" id="UP000317648"/>
    </source>
</evidence>
<dbReference type="KEGG" id="lcre:Pla8534_55580"/>
<keyword evidence="6" id="KW-1185">Reference proteome</keyword>
<evidence type="ECO:0000256" key="1">
    <source>
        <dbReference type="ARBA" id="ARBA00001933"/>
    </source>
</evidence>
<dbReference type="Gene3D" id="1.10.1200.10">
    <property type="entry name" value="ACP-like"/>
    <property type="match status" value="1"/>
</dbReference>
<dbReference type="Pfam" id="PF00550">
    <property type="entry name" value="PP-binding"/>
    <property type="match status" value="1"/>
</dbReference>
<keyword evidence="5" id="KW-0436">Ligase</keyword>
<evidence type="ECO:0000313" key="5">
    <source>
        <dbReference type="EMBL" id="QDU97705.1"/>
    </source>
</evidence>
<dbReference type="GO" id="GO:0016874">
    <property type="term" value="F:ligase activity"/>
    <property type="evidence" value="ECO:0007669"/>
    <property type="project" value="UniProtKB-KW"/>
</dbReference>
<accession>A0A518E0T7</accession>
<dbReference type="InterPro" id="IPR015422">
    <property type="entry name" value="PyrdxlP-dep_Trfase_small"/>
</dbReference>
<dbReference type="InterPro" id="IPR015421">
    <property type="entry name" value="PyrdxlP-dep_Trfase_major"/>
</dbReference>
<dbReference type="Gene3D" id="3.90.1150.10">
    <property type="entry name" value="Aspartate Aminotransferase, domain 1"/>
    <property type="match status" value="1"/>
</dbReference>
<dbReference type="InterPro" id="IPR004839">
    <property type="entry name" value="Aminotransferase_I/II_large"/>
</dbReference>
<dbReference type="GO" id="GO:0008890">
    <property type="term" value="F:glycine C-acetyltransferase activity"/>
    <property type="evidence" value="ECO:0007669"/>
    <property type="project" value="UniProtKB-EC"/>
</dbReference>
<comment type="cofactor">
    <cofactor evidence="1">
        <name>pyridoxal 5'-phosphate</name>
        <dbReference type="ChEBI" id="CHEBI:597326"/>
    </cofactor>
</comment>
<dbReference type="PANTHER" id="PTHR13693">
    <property type="entry name" value="CLASS II AMINOTRANSFERASE/8-AMINO-7-OXONONANOATE SYNTHASE"/>
    <property type="match status" value="1"/>
</dbReference>
<dbReference type="GO" id="GO:0030170">
    <property type="term" value="F:pyridoxal phosphate binding"/>
    <property type="evidence" value="ECO:0007669"/>
    <property type="project" value="InterPro"/>
</dbReference>
<feature type="region of interest" description="Disordered" evidence="3">
    <location>
        <begin position="1"/>
        <end position="24"/>
    </location>
</feature>
<dbReference type="Proteomes" id="UP000317648">
    <property type="component" value="Chromosome"/>
</dbReference>
<protein>
    <submittedName>
        <fullName evidence="5">2-amino-3-ketobutyrate coenzyme A ligase</fullName>
        <ecNumber evidence="5">2.3.1.29</ecNumber>
    </submittedName>
</protein>
<dbReference type="Pfam" id="PF00155">
    <property type="entry name" value="Aminotran_1_2"/>
    <property type="match status" value="1"/>
</dbReference>
<name>A0A518E0T7_9BACT</name>
<organism evidence="5 6">
    <name type="scientific">Lignipirellula cremea</name>
    <dbReference type="NCBI Taxonomy" id="2528010"/>
    <lineage>
        <taxon>Bacteria</taxon>
        <taxon>Pseudomonadati</taxon>
        <taxon>Planctomycetota</taxon>
        <taxon>Planctomycetia</taxon>
        <taxon>Pirellulales</taxon>
        <taxon>Pirellulaceae</taxon>
        <taxon>Lignipirellula</taxon>
    </lineage>
</organism>
<dbReference type="InterPro" id="IPR036736">
    <property type="entry name" value="ACP-like_sf"/>
</dbReference>
<evidence type="ECO:0000256" key="3">
    <source>
        <dbReference type="SAM" id="MobiDB-lite"/>
    </source>
</evidence>
<sequence length="519" mass="55668">MSIETAGGNGSLRSPSGGSQAPNPNILHTVMELVRGVAKERAEALTVDTNVMNLGLDSMERMEIVAGLEHAFGGRFPDDTLLEIETCRQIAVAVEQYLGIEDAPPGSAGEVPLEYYCFDQMPEYRHLKLTLGMLRASGEPNPYFQPHEHRSANLTVIDGKELVNFASWDYLGMSGDPEIADAAKAAVDQFGTSVSASRMIAGEKPVHGQLERAISQFLGVEDAVAFVSGHATAETTIGHLFGPGDLVLYDAQADAGIVQGARLSGAARKAFAHNDWQAVDELLTAERGSWRRVVIAIEGAYGSDGDLCDLPAFVDVKTRHQAFLLLDEAHSLGAVGARGRGVCEHYRVDPEQIDLHLGVLGNSLGSCGGYVAGCAEVVEYLKYTAPGFVFSAGLTPPAAAAALAALRKLEKLPERVAICQSRSHLFLALARQRGMNTGQAGNTPITPVILGNSLHALRASRELAQRGYHVQPLLHPAIEEENARLRFFITTSHTEEQIRGAVDATAQILAKIDPQLLMH</sequence>
<proteinExistence type="predicted"/>
<evidence type="ECO:0000259" key="4">
    <source>
        <dbReference type="PROSITE" id="PS50075"/>
    </source>
</evidence>
<dbReference type="InterPro" id="IPR015424">
    <property type="entry name" value="PyrdxlP-dep_Trfase"/>
</dbReference>
<dbReference type="EC" id="2.3.1.29" evidence="5"/>
<dbReference type="EMBL" id="CP036433">
    <property type="protein sequence ID" value="QDU97705.1"/>
    <property type="molecule type" value="Genomic_DNA"/>
</dbReference>
<dbReference type="SUPFAM" id="SSF47336">
    <property type="entry name" value="ACP-like"/>
    <property type="match status" value="1"/>
</dbReference>
<feature type="domain" description="Carrier" evidence="4">
    <location>
        <begin position="21"/>
        <end position="98"/>
    </location>
</feature>
<keyword evidence="5" id="KW-0012">Acyltransferase</keyword>
<keyword evidence="2 5" id="KW-0808">Transferase</keyword>
<dbReference type="Gene3D" id="3.40.640.10">
    <property type="entry name" value="Type I PLP-dependent aspartate aminotransferase-like (Major domain)"/>
    <property type="match status" value="1"/>
</dbReference>
<dbReference type="PROSITE" id="PS50075">
    <property type="entry name" value="CARRIER"/>
    <property type="match status" value="1"/>
</dbReference>
<dbReference type="AlphaFoldDB" id="A0A518E0T7"/>
<evidence type="ECO:0000256" key="2">
    <source>
        <dbReference type="ARBA" id="ARBA00022679"/>
    </source>
</evidence>
<gene>
    <name evidence="5" type="primary">kbl_2</name>
    <name evidence="5" type="ORF">Pla8534_55580</name>
</gene>
<dbReference type="InterPro" id="IPR050087">
    <property type="entry name" value="AON_synthase_class-II"/>
</dbReference>
<dbReference type="InterPro" id="IPR009081">
    <property type="entry name" value="PP-bd_ACP"/>
</dbReference>
<reference evidence="5 6" key="1">
    <citation type="submission" date="2019-02" db="EMBL/GenBank/DDBJ databases">
        <title>Deep-cultivation of Planctomycetes and their phenomic and genomic characterization uncovers novel biology.</title>
        <authorList>
            <person name="Wiegand S."/>
            <person name="Jogler M."/>
            <person name="Boedeker C."/>
            <person name="Pinto D."/>
            <person name="Vollmers J."/>
            <person name="Rivas-Marin E."/>
            <person name="Kohn T."/>
            <person name="Peeters S.H."/>
            <person name="Heuer A."/>
            <person name="Rast P."/>
            <person name="Oberbeckmann S."/>
            <person name="Bunk B."/>
            <person name="Jeske O."/>
            <person name="Meyerdierks A."/>
            <person name="Storesund J.E."/>
            <person name="Kallscheuer N."/>
            <person name="Luecker S."/>
            <person name="Lage O.M."/>
            <person name="Pohl T."/>
            <person name="Merkel B.J."/>
            <person name="Hornburger P."/>
            <person name="Mueller R.-W."/>
            <person name="Bruemmer F."/>
            <person name="Labrenz M."/>
            <person name="Spormann A.M."/>
            <person name="Op den Camp H."/>
            <person name="Overmann J."/>
            <person name="Amann R."/>
            <person name="Jetten M.S.M."/>
            <person name="Mascher T."/>
            <person name="Medema M.H."/>
            <person name="Devos D.P."/>
            <person name="Kaster A.-K."/>
            <person name="Ovreas L."/>
            <person name="Rohde M."/>
            <person name="Galperin M.Y."/>
            <person name="Jogler C."/>
        </authorList>
    </citation>
    <scope>NUCLEOTIDE SEQUENCE [LARGE SCALE GENOMIC DNA]</scope>
    <source>
        <strain evidence="5 6">Pla85_3_4</strain>
    </source>
</reference>
<dbReference type="RefSeq" id="WP_197442621.1">
    <property type="nucleotide sequence ID" value="NZ_CP036433.1"/>
</dbReference>
<feature type="compositionally biased region" description="Polar residues" evidence="3">
    <location>
        <begin position="11"/>
        <end position="23"/>
    </location>
</feature>
<dbReference type="PANTHER" id="PTHR13693:SF3">
    <property type="entry name" value="LD36009P"/>
    <property type="match status" value="1"/>
</dbReference>
<dbReference type="SUPFAM" id="SSF53383">
    <property type="entry name" value="PLP-dependent transferases"/>
    <property type="match status" value="1"/>
</dbReference>